<name>A0ABT9XU21_9BACI</name>
<dbReference type="Proteomes" id="UP001224122">
    <property type="component" value="Unassembled WGS sequence"/>
</dbReference>
<dbReference type="SUPFAM" id="SSF103642">
    <property type="entry name" value="Sec-C motif"/>
    <property type="match status" value="1"/>
</dbReference>
<dbReference type="Gene3D" id="3.10.450.50">
    <property type="match status" value="1"/>
</dbReference>
<accession>A0ABT9XU21</accession>
<dbReference type="InterPro" id="IPR004027">
    <property type="entry name" value="SEC_C_motif"/>
</dbReference>
<comment type="caution">
    <text evidence="4">The sequence shown here is derived from an EMBL/GenBank/DDBJ whole genome shotgun (WGS) entry which is preliminary data.</text>
</comment>
<keyword evidence="1" id="KW-0677">Repeat</keyword>
<dbReference type="SUPFAM" id="SSF48452">
    <property type="entry name" value="TPR-like"/>
    <property type="match status" value="1"/>
</dbReference>
<keyword evidence="2 3" id="KW-0802">TPR repeat</keyword>
<evidence type="ECO:0000313" key="5">
    <source>
        <dbReference type="Proteomes" id="UP001224122"/>
    </source>
</evidence>
<dbReference type="RefSeq" id="WP_307407556.1">
    <property type="nucleotide sequence ID" value="NZ_JAUSTW010000003.1"/>
</dbReference>
<sequence length="653" mass="75225">MNVKVSRNEACPCGSGKKYKKCCGVKDTVSITQVLENEIDDLQKRILYYACNYYENEIEEAFEDFRQYLLSDGEEEEEFFHFIHSIWYSLFVTLDDGETILEKFIAAEAGKIKRPKLKEILNSWVDARTIVGKITSLENNTLTVEDGLSSEEFKAIVTNLNTNYNKGSFFIGILLPFEQKYVFFPAPFDLPDLSLEQAIDFIRTKSKHASYKSPEAFLTDFFMEIMSDLPTVGGIVDTEEMEWPALVYKEVADRFQQRLESFGVPIPVVEIGVILWYQFCQKKQKRIQNPELYVAALHYLISTFVPLESEYTQKGIAKLYGVSVGTVSAIYREMDDVLEEEITKIIEMSYEEHFGEHEQSPVVQFNPQKGQMATERVLHGAMAELEGKNFDSIDEINEFMNKKLNSPAPKKAAKGKKEQAKLLVYDAFEAEGLQRYKLAKEAMKLDPNCVDAYLILAEGAASLEEAAGMYETGMNVGKKELGKAFFKENKGHFWGLIETRPYMRAKFHYGEALYQLGKNEEAIRQYEELLELNPNDNQGARYSLFISYMEKGDLQNARHLLEKYEEGTAQGLYNQVLLELYEKGFTTKAKKLLKEAKKQNKYVVAFLTEKKRLPKQMPDYYGWGDENEAVIYTDSHLDLWKRVEGIQEWLKKN</sequence>
<dbReference type="InterPro" id="IPR011990">
    <property type="entry name" value="TPR-like_helical_dom_sf"/>
</dbReference>
<dbReference type="PROSITE" id="PS50005">
    <property type="entry name" value="TPR"/>
    <property type="match status" value="1"/>
</dbReference>
<evidence type="ECO:0000256" key="2">
    <source>
        <dbReference type="ARBA" id="ARBA00022803"/>
    </source>
</evidence>
<proteinExistence type="predicted"/>
<dbReference type="PROSITE" id="PS50293">
    <property type="entry name" value="TPR_REGION"/>
    <property type="match status" value="1"/>
</dbReference>
<evidence type="ECO:0000256" key="3">
    <source>
        <dbReference type="PROSITE-ProRule" id="PRU00339"/>
    </source>
</evidence>
<dbReference type="InterPro" id="IPR013105">
    <property type="entry name" value="TPR_2"/>
</dbReference>
<dbReference type="Pfam" id="PF02810">
    <property type="entry name" value="SEC-C"/>
    <property type="match status" value="1"/>
</dbReference>
<dbReference type="InterPro" id="IPR019734">
    <property type="entry name" value="TPR_rpt"/>
</dbReference>
<feature type="repeat" description="TPR" evidence="3">
    <location>
        <begin position="503"/>
        <end position="536"/>
    </location>
</feature>
<evidence type="ECO:0000313" key="4">
    <source>
        <dbReference type="EMBL" id="MDQ0199053.1"/>
    </source>
</evidence>
<gene>
    <name evidence="4" type="ORF">J2S10_002211</name>
</gene>
<dbReference type="Gene3D" id="1.25.40.10">
    <property type="entry name" value="Tetratricopeptide repeat domain"/>
    <property type="match status" value="1"/>
</dbReference>
<protein>
    <submittedName>
        <fullName evidence="4">Tetratricopeptide (TPR) repeat protein</fullName>
    </submittedName>
</protein>
<evidence type="ECO:0000256" key="1">
    <source>
        <dbReference type="ARBA" id="ARBA00022737"/>
    </source>
</evidence>
<dbReference type="EMBL" id="JAUSTW010000003">
    <property type="protein sequence ID" value="MDQ0199053.1"/>
    <property type="molecule type" value="Genomic_DNA"/>
</dbReference>
<reference evidence="4 5" key="1">
    <citation type="submission" date="2023-07" db="EMBL/GenBank/DDBJ databases">
        <title>Genomic Encyclopedia of Type Strains, Phase IV (KMG-IV): sequencing the most valuable type-strain genomes for metagenomic binning, comparative biology and taxonomic classification.</title>
        <authorList>
            <person name="Goeker M."/>
        </authorList>
    </citation>
    <scope>NUCLEOTIDE SEQUENCE [LARGE SCALE GENOMIC DNA]</scope>
    <source>
        <strain evidence="4 5">DSM 27594</strain>
    </source>
</reference>
<keyword evidence="5" id="KW-1185">Reference proteome</keyword>
<organism evidence="4 5">
    <name type="scientific">Neobacillus ginsengisoli</name>
    <dbReference type="NCBI Taxonomy" id="904295"/>
    <lineage>
        <taxon>Bacteria</taxon>
        <taxon>Bacillati</taxon>
        <taxon>Bacillota</taxon>
        <taxon>Bacilli</taxon>
        <taxon>Bacillales</taxon>
        <taxon>Bacillaceae</taxon>
        <taxon>Neobacillus</taxon>
    </lineage>
</organism>
<dbReference type="Pfam" id="PF07719">
    <property type="entry name" value="TPR_2"/>
    <property type="match status" value="1"/>
</dbReference>